<organism evidence="1 2">
    <name type="scientific">Cucurbitaria berberidis CBS 394.84</name>
    <dbReference type="NCBI Taxonomy" id="1168544"/>
    <lineage>
        <taxon>Eukaryota</taxon>
        <taxon>Fungi</taxon>
        <taxon>Dikarya</taxon>
        <taxon>Ascomycota</taxon>
        <taxon>Pezizomycotina</taxon>
        <taxon>Dothideomycetes</taxon>
        <taxon>Pleosporomycetidae</taxon>
        <taxon>Pleosporales</taxon>
        <taxon>Pleosporineae</taxon>
        <taxon>Cucurbitariaceae</taxon>
        <taxon>Cucurbitaria</taxon>
    </lineage>
</organism>
<keyword evidence="2" id="KW-1185">Reference proteome</keyword>
<comment type="caution">
    <text evidence="1">The sequence shown here is derived from an EMBL/GenBank/DDBJ whole genome shotgun (WGS) entry which is preliminary data.</text>
</comment>
<dbReference type="AlphaFoldDB" id="A0A9P4GPT0"/>
<accession>A0A9P4GPT0</accession>
<dbReference type="Proteomes" id="UP000800039">
    <property type="component" value="Unassembled WGS sequence"/>
</dbReference>
<dbReference type="GeneID" id="63850418"/>
<dbReference type="RefSeq" id="XP_040792058.1">
    <property type="nucleotide sequence ID" value="XM_040933167.1"/>
</dbReference>
<protein>
    <submittedName>
        <fullName evidence="1">Uncharacterized protein</fullName>
    </submittedName>
</protein>
<gene>
    <name evidence="1" type="ORF">K460DRAFT_365388</name>
</gene>
<reference evidence="1" key="1">
    <citation type="submission" date="2020-01" db="EMBL/GenBank/DDBJ databases">
        <authorList>
            <consortium name="DOE Joint Genome Institute"/>
            <person name="Haridas S."/>
            <person name="Albert R."/>
            <person name="Binder M."/>
            <person name="Bloem J."/>
            <person name="Labutti K."/>
            <person name="Salamov A."/>
            <person name="Andreopoulos B."/>
            <person name="Baker S.E."/>
            <person name="Barry K."/>
            <person name="Bills G."/>
            <person name="Bluhm B.H."/>
            <person name="Cannon C."/>
            <person name="Castanera R."/>
            <person name="Culley D.E."/>
            <person name="Daum C."/>
            <person name="Ezra D."/>
            <person name="Gonzalez J.B."/>
            <person name="Henrissat B."/>
            <person name="Kuo A."/>
            <person name="Liang C."/>
            <person name="Lipzen A."/>
            <person name="Lutzoni F."/>
            <person name="Magnuson J."/>
            <person name="Mondo S."/>
            <person name="Nolan M."/>
            <person name="Ohm R."/>
            <person name="Pangilinan J."/>
            <person name="Park H.-J."/>
            <person name="Ramirez L."/>
            <person name="Alfaro M."/>
            <person name="Sun H."/>
            <person name="Tritt A."/>
            <person name="Yoshinaga Y."/>
            <person name="Zwiers L.-H."/>
            <person name="Turgeon B.G."/>
            <person name="Goodwin S.B."/>
            <person name="Spatafora J.W."/>
            <person name="Crous P.W."/>
            <person name="Grigoriev I.V."/>
        </authorList>
    </citation>
    <scope>NUCLEOTIDE SEQUENCE</scope>
    <source>
        <strain evidence="1">CBS 394.84</strain>
    </source>
</reference>
<proteinExistence type="predicted"/>
<name>A0A9P4GPT0_9PLEO</name>
<sequence length="63" mass="7277">MDRGYCVCASREASRCVMDASDAEAGYRDVTSRNPRNCPWKEFNIVNEEARSIYKNVGRQEDR</sequence>
<dbReference type="EMBL" id="ML976615">
    <property type="protein sequence ID" value="KAF1849495.1"/>
    <property type="molecule type" value="Genomic_DNA"/>
</dbReference>
<evidence type="ECO:0000313" key="1">
    <source>
        <dbReference type="EMBL" id="KAF1849495.1"/>
    </source>
</evidence>
<evidence type="ECO:0000313" key="2">
    <source>
        <dbReference type="Proteomes" id="UP000800039"/>
    </source>
</evidence>